<dbReference type="AlphaFoldDB" id="A0AAD5SMG6"/>
<evidence type="ECO:0000313" key="3">
    <source>
        <dbReference type="Proteomes" id="UP001212841"/>
    </source>
</evidence>
<feature type="region of interest" description="Disordered" evidence="1">
    <location>
        <begin position="236"/>
        <end position="282"/>
    </location>
</feature>
<dbReference type="Proteomes" id="UP001212841">
    <property type="component" value="Unassembled WGS sequence"/>
</dbReference>
<reference evidence="2" key="1">
    <citation type="submission" date="2020-05" db="EMBL/GenBank/DDBJ databases">
        <title>Phylogenomic resolution of chytrid fungi.</title>
        <authorList>
            <person name="Stajich J.E."/>
            <person name="Amses K."/>
            <person name="Simmons R."/>
            <person name="Seto K."/>
            <person name="Myers J."/>
            <person name="Bonds A."/>
            <person name="Quandt C.A."/>
            <person name="Barry K."/>
            <person name="Liu P."/>
            <person name="Grigoriev I."/>
            <person name="Longcore J.E."/>
            <person name="James T.Y."/>
        </authorList>
    </citation>
    <scope>NUCLEOTIDE SEQUENCE</scope>
    <source>
        <strain evidence="2">JEL0318</strain>
    </source>
</reference>
<comment type="caution">
    <text evidence="2">The sequence shown here is derived from an EMBL/GenBank/DDBJ whole genome shotgun (WGS) entry which is preliminary data.</text>
</comment>
<protein>
    <submittedName>
        <fullName evidence="2">Uncharacterized protein</fullName>
    </submittedName>
</protein>
<feature type="compositionally biased region" description="Basic and acidic residues" evidence="1">
    <location>
        <begin position="68"/>
        <end position="77"/>
    </location>
</feature>
<feature type="region of interest" description="Disordered" evidence="1">
    <location>
        <begin position="1"/>
        <end position="28"/>
    </location>
</feature>
<feature type="compositionally biased region" description="Basic and acidic residues" evidence="1">
    <location>
        <begin position="1"/>
        <end position="13"/>
    </location>
</feature>
<feature type="compositionally biased region" description="Polar residues" evidence="1">
    <location>
        <begin position="132"/>
        <end position="143"/>
    </location>
</feature>
<feature type="compositionally biased region" description="Basic residues" evidence="1">
    <location>
        <begin position="395"/>
        <end position="405"/>
    </location>
</feature>
<evidence type="ECO:0000313" key="2">
    <source>
        <dbReference type="EMBL" id="KAJ3057554.1"/>
    </source>
</evidence>
<keyword evidence="3" id="KW-1185">Reference proteome</keyword>
<evidence type="ECO:0000256" key="1">
    <source>
        <dbReference type="SAM" id="MobiDB-lite"/>
    </source>
</evidence>
<feature type="compositionally biased region" description="Low complexity" evidence="1">
    <location>
        <begin position="54"/>
        <end position="65"/>
    </location>
</feature>
<sequence>MGDSRDTDAESHDYSLLALSDDEDTPQYPGYMISVPDHSSIATEHKQLEAHKLSTAAAPSTTAYALDTRTDRKEVARLQKQSRKLNHYLALKKPSDGSRRLNRDWELDFSQSAKRKSGVPRAREGPRKRNKPGTTASLLNGPQSPAERWRTTTSAGSNDPPRLQPQSTGIPRNTSSAFPRPDQSRPQSLQIDPNMRTFKSADNIMGQILGMVDDEMPRGIHLERIRNLDRIGEIAQHSQWSRNPERNGGTAPGSQEAQPARLPNTRQTSGPSDHSQLPYGHMAHDPAICGHYPMSGMQPKFWPESDPHVPAPPHYGAPYAPAGVPRALDEHQQMPYGYSPHPHYDSGDAHGRPREWHHPAYRQPTNPPYMPIAGHEYEDVQVRPPLVQDGETKGWKKTRRGKRKAQRDERGHMRRIRRICCLCCGELDWEKTDKPLLHEKSGRYFHPECRKLVEEGKDKTRAHERMRENSDRNFHFELDAEDPNVKINLPDVAKKLLVVYDQDRPRDEARKMTKIWANFLPAFEFEFVSSGADIASIYKDGEDYGGVIGIGHALFATDLRSRNEALPVAMMLRPSGQFVELIVPPLAIPALIYVETKTEDLNAISSFVGPDVREECVRYGLPTRPDIVENGSAEFTALLMVDKRPVYQYSNGWKLGFNGEDDPESSVLCIKDDRCLLLVCQ</sequence>
<feature type="compositionally biased region" description="Basic and acidic residues" evidence="1">
    <location>
        <begin position="93"/>
        <end position="106"/>
    </location>
</feature>
<organism evidence="2 3">
    <name type="scientific">Rhizophlyctis rosea</name>
    <dbReference type="NCBI Taxonomy" id="64517"/>
    <lineage>
        <taxon>Eukaryota</taxon>
        <taxon>Fungi</taxon>
        <taxon>Fungi incertae sedis</taxon>
        <taxon>Chytridiomycota</taxon>
        <taxon>Chytridiomycota incertae sedis</taxon>
        <taxon>Chytridiomycetes</taxon>
        <taxon>Rhizophlyctidales</taxon>
        <taxon>Rhizophlyctidaceae</taxon>
        <taxon>Rhizophlyctis</taxon>
    </lineage>
</organism>
<name>A0AAD5SMG6_9FUNG</name>
<feature type="compositionally biased region" description="Polar residues" evidence="1">
    <location>
        <begin position="264"/>
        <end position="275"/>
    </location>
</feature>
<feature type="compositionally biased region" description="Polar residues" evidence="1">
    <location>
        <begin position="164"/>
        <end position="177"/>
    </location>
</feature>
<gene>
    <name evidence="2" type="ORF">HK097_000020</name>
</gene>
<accession>A0AAD5SMG6</accession>
<feature type="region of interest" description="Disordered" evidence="1">
    <location>
        <begin position="390"/>
        <end position="410"/>
    </location>
</feature>
<dbReference type="EMBL" id="JADGJD010000001">
    <property type="protein sequence ID" value="KAJ3057554.1"/>
    <property type="molecule type" value="Genomic_DNA"/>
</dbReference>
<feature type="region of interest" description="Disordered" evidence="1">
    <location>
        <begin position="52"/>
        <end position="194"/>
    </location>
</feature>
<proteinExistence type="predicted"/>